<dbReference type="Proteomes" id="UP000246744">
    <property type="component" value="Unassembled WGS sequence"/>
</dbReference>
<organism evidence="8 9">
    <name type="scientific">Mangrovibacter plantisponsor</name>
    <dbReference type="NCBI Taxonomy" id="451513"/>
    <lineage>
        <taxon>Bacteria</taxon>
        <taxon>Pseudomonadati</taxon>
        <taxon>Pseudomonadota</taxon>
        <taxon>Gammaproteobacteria</taxon>
        <taxon>Enterobacterales</taxon>
        <taxon>Enterobacteriaceae</taxon>
        <taxon>Mangrovibacter</taxon>
    </lineage>
</organism>
<evidence type="ECO:0000256" key="6">
    <source>
        <dbReference type="SAM" id="Phobius"/>
    </source>
</evidence>
<comment type="caution">
    <text evidence="8">The sequence shown here is derived from an EMBL/GenBank/DDBJ whole genome shotgun (WGS) entry which is preliminary data.</text>
</comment>
<dbReference type="GO" id="GO:0052621">
    <property type="term" value="F:diguanylate cyclase activity"/>
    <property type="evidence" value="ECO:0007669"/>
    <property type="project" value="UniProtKB-EC"/>
</dbReference>
<dbReference type="FunFam" id="3.30.70.270:FF:000001">
    <property type="entry name" value="Diguanylate cyclase domain protein"/>
    <property type="match status" value="1"/>
</dbReference>
<dbReference type="GO" id="GO:0005525">
    <property type="term" value="F:GTP binding"/>
    <property type="evidence" value="ECO:0007669"/>
    <property type="project" value="UniProtKB-KW"/>
</dbReference>
<dbReference type="GO" id="GO:0005886">
    <property type="term" value="C:plasma membrane"/>
    <property type="evidence" value="ECO:0007669"/>
    <property type="project" value="TreeGrafter"/>
</dbReference>
<evidence type="ECO:0000256" key="1">
    <source>
        <dbReference type="ARBA" id="ARBA00001946"/>
    </source>
</evidence>
<accession>A0A317Q7N4</accession>
<dbReference type="NCBIfam" id="TIGR00254">
    <property type="entry name" value="GGDEF"/>
    <property type="match status" value="1"/>
</dbReference>
<proteinExistence type="predicted"/>
<feature type="domain" description="GGDEF" evidence="7">
    <location>
        <begin position="247"/>
        <end position="379"/>
    </location>
</feature>
<gene>
    <name evidence="8" type="ORF">DES37_101449</name>
</gene>
<sequence length="379" mass="43032">MKISPPHDNRVSETAPQWLNRHDMVNHALARALPFLACVHATFSLMVLLRFRLMGYDDATILTARELIPVIDMLMCVVLAGVVMLVVLSHRKMICSPHFRIRCQVVLLLLSAAWSFSAFVFTAFWHLPFAFPLSVTLLLSTVVALYFHLSLLLCFVLPLWFMSFSASLYINQGINARILLIWGGCTLIFIYSRWLLVRWFNEAWQRYNENQLLVSRLDTMAHQDALTQTANRRALEDHLQHAVAQQIPFSIIILDVDYFKRYNDNYGHQAGDKCLANVADALKSAVRTPEDLVARYGGEEFVIVLPHASQQDTERVAQRIQQCLAEKALPHEKSEVSGWVTVSMGLANSENGKNANEIIATADAALYRAKQSGRNRWAY</sequence>
<evidence type="ECO:0000256" key="3">
    <source>
        <dbReference type="ARBA" id="ARBA00012528"/>
    </source>
</evidence>
<dbReference type="SMART" id="SM00267">
    <property type="entry name" value="GGDEF"/>
    <property type="match status" value="1"/>
</dbReference>
<evidence type="ECO:0000256" key="5">
    <source>
        <dbReference type="ARBA" id="ARBA00034247"/>
    </source>
</evidence>
<keyword evidence="6" id="KW-0472">Membrane</keyword>
<dbReference type="PROSITE" id="PS50887">
    <property type="entry name" value="GGDEF"/>
    <property type="match status" value="1"/>
</dbReference>
<dbReference type="GO" id="GO:1902201">
    <property type="term" value="P:negative regulation of bacterial-type flagellum-dependent cell motility"/>
    <property type="evidence" value="ECO:0007669"/>
    <property type="project" value="TreeGrafter"/>
</dbReference>
<evidence type="ECO:0000256" key="4">
    <source>
        <dbReference type="ARBA" id="ARBA00023134"/>
    </source>
</evidence>
<name>A0A317Q7N4_9ENTR</name>
<feature type="transmembrane region" description="Helical" evidence="6">
    <location>
        <begin position="137"/>
        <end position="162"/>
    </location>
</feature>
<keyword evidence="9" id="KW-1185">Reference proteome</keyword>
<feature type="transmembrane region" description="Helical" evidence="6">
    <location>
        <begin position="174"/>
        <end position="196"/>
    </location>
</feature>
<dbReference type="InterPro" id="IPR043128">
    <property type="entry name" value="Rev_trsase/Diguanyl_cyclase"/>
</dbReference>
<dbReference type="Pfam" id="PF17178">
    <property type="entry name" value="MASE5"/>
    <property type="match status" value="1"/>
</dbReference>
<evidence type="ECO:0000256" key="2">
    <source>
        <dbReference type="ARBA" id="ARBA00004665"/>
    </source>
</evidence>
<comment type="cofactor">
    <cofactor evidence="1">
        <name>Mg(2+)</name>
        <dbReference type="ChEBI" id="CHEBI:18420"/>
    </cofactor>
</comment>
<reference evidence="8 9" key="1">
    <citation type="submission" date="2018-05" db="EMBL/GenBank/DDBJ databases">
        <title>Genomic Encyclopedia of Type Strains, Phase IV (KMG-IV): sequencing the most valuable type-strain genomes for metagenomic binning, comparative biology and taxonomic classification.</title>
        <authorList>
            <person name="Goeker M."/>
        </authorList>
    </citation>
    <scope>NUCLEOTIDE SEQUENCE [LARGE SCALE GENOMIC DNA]</scope>
    <source>
        <strain evidence="8 9">DSM 19579</strain>
    </source>
</reference>
<dbReference type="AlphaFoldDB" id="A0A317Q7N4"/>
<dbReference type="EC" id="2.7.7.65" evidence="3"/>
<keyword evidence="4" id="KW-0342">GTP-binding</keyword>
<feature type="transmembrane region" description="Helical" evidence="6">
    <location>
        <begin position="67"/>
        <end position="89"/>
    </location>
</feature>
<dbReference type="PANTHER" id="PTHR45138:SF9">
    <property type="entry name" value="DIGUANYLATE CYCLASE DGCM-RELATED"/>
    <property type="match status" value="1"/>
</dbReference>
<keyword evidence="4" id="KW-0547">Nucleotide-binding</keyword>
<comment type="pathway">
    <text evidence="2">Purine metabolism; 3',5'-cyclic di-GMP biosynthesis.</text>
</comment>
<evidence type="ECO:0000313" key="8">
    <source>
        <dbReference type="EMBL" id="PWW12872.1"/>
    </source>
</evidence>
<dbReference type="Pfam" id="PF00990">
    <property type="entry name" value="GGDEF"/>
    <property type="match status" value="1"/>
</dbReference>
<feature type="transmembrane region" description="Helical" evidence="6">
    <location>
        <begin position="101"/>
        <end position="125"/>
    </location>
</feature>
<dbReference type="InterPro" id="IPR050469">
    <property type="entry name" value="Diguanylate_Cyclase"/>
</dbReference>
<dbReference type="PANTHER" id="PTHR45138">
    <property type="entry name" value="REGULATORY COMPONENTS OF SENSORY TRANSDUCTION SYSTEM"/>
    <property type="match status" value="1"/>
</dbReference>
<feature type="transmembrane region" description="Helical" evidence="6">
    <location>
        <begin position="28"/>
        <end position="47"/>
    </location>
</feature>
<dbReference type="SUPFAM" id="SSF55073">
    <property type="entry name" value="Nucleotide cyclase"/>
    <property type="match status" value="1"/>
</dbReference>
<dbReference type="InterPro" id="IPR000160">
    <property type="entry name" value="GGDEF_dom"/>
</dbReference>
<dbReference type="GO" id="GO:0043709">
    <property type="term" value="P:cell adhesion involved in single-species biofilm formation"/>
    <property type="evidence" value="ECO:0007669"/>
    <property type="project" value="TreeGrafter"/>
</dbReference>
<keyword evidence="6" id="KW-1133">Transmembrane helix</keyword>
<dbReference type="Gene3D" id="3.30.70.270">
    <property type="match status" value="1"/>
</dbReference>
<dbReference type="EMBL" id="QGTS01000001">
    <property type="protein sequence ID" value="PWW12872.1"/>
    <property type="molecule type" value="Genomic_DNA"/>
</dbReference>
<evidence type="ECO:0000313" key="9">
    <source>
        <dbReference type="Proteomes" id="UP000246744"/>
    </source>
</evidence>
<keyword evidence="6" id="KW-0812">Transmembrane</keyword>
<evidence type="ECO:0000259" key="7">
    <source>
        <dbReference type="PROSITE" id="PS50887"/>
    </source>
</evidence>
<dbReference type="InterPro" id="IPR033444">
    <property type="entry name" value="MASE5"/>
</dbReference>
<dbReference type="RefSeq" id="WP_245929942.1">
    <property type="nucleotide sequence ID" value="NZ_QGTS01000001.1"/>
</dbReference>
<dbReference type="InterPro" id="IPR029787">
    <property type="entry name" value="Nucleotide_cyclase"/>
</dbReference>
<comment type="catalytic activity">
    <reaction evidence="5">
        <text>2 GTP = 3',3'-c-di-GMP + 2 diphosphate</text>
        <dbReference type="Rhea" id="RHEA:24898"/>
        <dbReference type="ChEBI" id="CHEBI:33019"/>
        <dbReference type="ChEBI" id="CHEBI:37565"/>
        <dbReference type="ChEBI" id="CHEBI:58805"/>
        <dbReference type="EC" id="2.7.7.65"/>
    </reaction>
</comment>
<dbReference type="CDD" id="cd01949">
    <property type="entry name" value="GGDEF"/>
    <property type="match status" value="1"/>
</dbReference>
<protein>
    <recommendedName>
        <fullName evidence="3">diguanylate cyclase</fullName>
        <ecNumber evidence="3">2.7.7.65</ecNumber>
    </recommendedName>
</protein>